<dbReference type="AlphaFoldDB" id="A0A7W6Q972"/>
<comment type="caution">
    <text evidence="1">The sequence shown here is derived from an EMBL/GenBank/DDBJ whole genome shotgun (WGS) entry which is preliminary data.</text>
</comment>
<evidence type="ECO:0000313" key="2">
    <source>
        <dbReference type="Proteomes" id="UP000524492"/>
    </source>
</evidence>
<reference evidence="1 2" key="1">
    <citation type="submission" date="2020-08" db="EMBL/GenBank/DDBJ databases">
        <title>Genomic Encyclopedia of Type Strains, Phase IV (KMG-V): Genome sequencing to study the core and pangenomes of soil and plant-associated prokaryotes.</title>
        <authorList>
            <person name="Whitman W."/>
        </authorList>
    </citation>
    <scope>NUCLEOTIDE SEQUENCE [LARGE SCALE GENOMIC DNA]</scope>
    <source>
        <strain evidence="1 2">SEMIA 4074</strain>
    </source>
</reference>
<dbReference type="EMBL" id="JACIFV010000009">
    <property type="protein sequence ID" value="MBB4192739.1"/>
    <property type="molecule type" value="Genomic_DNA"/>
</dbReference>
<protein>
    <submittedName>
        <fullName evidence="1">Uncharacterized protein</fullName>
    </submittedName>
</protein>
<accession>A0A7W6Q972</accession>
<organism evidence="1 2">
    <name type="scientific">Rhizobium aethiopicum</name>
    <dbReference type="NCBI Taxonomy" id="1138170"/>
    <lineage>
        <taxon>Bacteria</taxon>
        <taxon>Pseudomonadati</taxon>
        <taxon>Pseudomonadota</taxon>
        <taxon>Alphaproteobacteria</taxon>
        <taxon>Hyphomicrobiales</taxon>
        <taxon>Rhizobiaceae</taxon>
        <taxon>Rhizobium/Agrobacterium group</taxon>
        <taxon>Rhizobium</taxon>
    </lineage>
</organism>
<dbReference type="Proteomes" id="UP000524492">
    <property type="component" value="Unassembled WGS sequence"/>
</dbReference>
<sequence>MKEEGSDEREWFRAMHAERLGTRFHAVLHTQSFTPRRSSQVRLVSFANNHHQPPQKETEMLEELISEITANGMTIKLDASFNGTRGVRYKATIKNKTHWDQFLEAPSIEFEVGAWDVPTLKAKIDEKMKLVDPIIKFTNDERLARSGRVEPNMDPKTALEQPLIIVE</sequence>
<evidence type="ECO:0000313" key="1">
    <source>
        <dbReference type="EMBL" id="MBB4192739.1"/>
    </source>
</evidence>
<dbReference type="RefSeq" id="WP_184457370.1">
    <property type="nucleotide sequence ID" value="NZ_JACIFV010000009.1"/>
</dbReference>
<keyword evidence="2" id="KW-1185">Reference proteome</keyword>
<proteinExistence type="predicted"/>
<name>A0A7W6Q972_9HYPH</name>
<gene>
    <name evidence="1" type="ORF">GGD53_002899</name>
</gene>